<proteinExistence type="predicted"/>
<dbReference type="PANTHER" id="PTHR37305:SF1">
    <property type="entry name" value="MEMBRANE PROTEIN"/>
    <property type="match status" value="1"/>
</dbReference>
<name>A0ABW1RVN8_9LACO</name>
<gene>
    <name evidence="2" type="ORF">ACFQGR_09255</name>
</gene>
<evidence type="ECO:0000313" key="2">
    <source>
        <dbReference type="EMBL" id="MFC6179557.1"/>
    </source>
</evidence>
<dbReference type="PANTHER" id="PTHR37305">
    <property type="entry name" value="INTEGRAL MEMBRANE PROTEIN-RELATED"/>
    <property type="match status" value="1"/>
</dbReference>
<feature type="transmembrane region" description="Helical" evidence="1">
    <location>
        <begin position="20"/>
        <end position="39"/>
    </location>
</feature>
<dbReference type="EMBL" id="JBHSSG010000014">
    <property type="protein sequence ID" value="MFC6179557.1"/>
    <property type="molecule type" value="Genomic_DNA"/>
</dbReference>
<keyword evidence="1" id="KW-0812">Transmembrane</keyword>
<evidence type="ECO:0000313" key="3">
    <source>
        <dbReference type="Proteomes" id="UP001596158"/>
    </source>
</evidence>
<feature type="transmembrane region" description="Helical" evidence="1">
    <location>
        <begin position="98"/>
        <end position="124"/>
    </location>
</feature>
<protein>
    <submittedName>
        <fullName evidence="2">ABC transporter permease</fullName>
    </submittedName>
</protein>
<accession>A0ABW1RVN8</accession>
<feature type="transmembrane region" description="Helical" evidence="1">
    <location>
        <begin position="144"/>
        <end position="165"/>
    </location>
</feature>
<feature type="transmembrane region" description="Helical" evidence="1">
    <location>
        <begin position="59"/>
        <end position="77"/>
    </location>
</feature>
<feature type="transmembrane region" description="Helical" evidence="1">
    <location>
        <begin position="177"/>
        <end position="196"/>
    </location>
</feature>
<keyword evidence="3" id="KW-1185">Reference proteome</keyword>
<evidence type="ECO:0000256" key="1">
    <source>
        <dbReference type="SAM" id="Phobius"/>
    </source>
</evidence>
<comment type="caution">
    <text evidence="2">The sequence shown here is derived from an EMBL/GenBank/DDBJ whole genome shotgun (WGS) entry which is preliminary data.</text>
</comment>
<sequence>MSTLIKQEIFKLARKRSTWLSTIILVVLQVVLALIVNKYPDVLSIESIYMDGFLGLELIFFFMVAACSSIITMEFQYNTAKELFYRKYSRGQILISKWITLFLYSVYWFILTYVVTFGLKLIFFPHFDLTKNVGHGTTLVISQLQYVGSQFLSYWLILTLVLLLANLFKSSAVATSVGLIGYFLINIVSGLMVLLIEKWDWIKWNPLTMLMYPAQVQENTTKAITHLTINELFTGNVIYIVIFLGIGYVIYRKRTV</sequence>
<dbReference type="Pfam" id="PF12730">
    <property type="entry name" value="ABC2_membrane_4"/>
    <property type="match status" value="1"/>
</dbReference>
<dbReference type="Proteomes" id="UP001596158">
    <property type="component" value="Unassembled WGS sequence"/>
</dbReference>
<keyword evidence="1" id="KW-0472">Membrane</keyword>
<organism evidence="2 3">
    <name type="scientific">Weissella sagaensis</name>
    <dbReference type="NCBI Taxonomy" id="2559928"/>
    <lineage>
        <taxon>Bacteria</taxon>
        <taxon>Bacillati</taxon>
        <taxon>Bacillota</taxon>
        <taxon>Bacilli</taxon>
        <taxon>Lactobacillales</taxon>
        <taxon>Lactobacillaceae</taxon>
        <taxon>Weissella</taxon>
    </lineage>
</organism>
<feature type="transmembrane region" description="Helical" evidence="1">
    <location>
        <begin position="232"/>
        <end position="251"/>
    </location>
</feature>
<keyword evidence="1" id="KW-1133">Transmembrane helix</keyword>
<reference evidence="3" key="1">
    <citation type="journal article" date="2019" name="Int. J. Syst. Evol. Microbiol.">
        <title>The Global Catalogue of Microorganisms (GCM) 10K type strain sequencing project: providing services to taxonomists for standard genome sequencing and annotation.</title>
        <authorList>
            <consortium name="The Broad Institute Genomics Platform"/>
            <consortium name="The Broad Institute Genome Sequencing Center for Infectious Disease"/>
            <person name="Wu L."/>
            <person name="Ma J."/>
        </authorList>
    </citation>
    <scope>NUCLEOTIDE SEQUENCE [LARGE SCALE GENOMIC DNA]</scope>
    <source>
        <strain evidence="3">CCM 8924</strain>
    </source>
</reference>
<dbReference type="RefSeq" id="WP_042492640.1">
    <property type="nucleotide sequence ID" value="NZ_BJDT01000006.1"/>
</dbReference>